<organism evidence="4 5">
    <name type="scientific">Aegilops tauschii subsp. strangulata</name>
    <name type="common">Goatgrass</name>
    <dbReference type="NCBI Taxonomy" id="200361"/>
    <lineage>
        <taxon>Eukaryota</taxon>
        <taxon>Viridiplantae</taxon>
        <taxon>Streptophyta</taxon>
        <taxon>Embryophyta</taxon>
        <taxon>Tracheophyta</taxon>
        <taxon>Spermatophyta</taxon>
        <taxon>Magnoliopsida</taxon>
        <taxon>Liliopsida</taxon>
        <taxon>Poales</taxon>
        <taxon>Poaceae</taxon>
        <taxon>BOP clade</taxon>
        <taxon>Pooideae</taxon>
        <taxon>Triticodae</taxon>
        <taxon>Triticeae</taxon>
        <taxon>Triticinae</taxon>
        <taxon>Aegilops</taxon>
    </lineage>
</organism>
<reference evidence="4" key="3">
    <citation type="journal article" date="2017" name="Nature">
        <title>Genome sequence of the progenitor of the wheat D genome Aegilops tauschii.</title>
        <authorList>
            <person name="Luo M.C."/>
            <person name="Gu Y.Q."/>
            <person name="Puiu D."/>
            <person name="Wang H."/>
            <person name="Twardziok S.O."/>
            <person name="Deal K.R."/>
            <person name="Huo N."/>
            <person name="Zhu T."/>
            <person name="Wang L."/>
            <person name="Wang Y."/>
            <person name="McGuire P.E."/>
            <person name="Liu S."/>
            <person name="Long H."/>
            <person name="Ramasamy R.K."/>
            <person name="Rodriguez J.C."/>
            <person name="Van S.L."/>
            <person name="Yuan L."/>
            <person name="Wang Z."/>
            <person name="Xia Z."/>
            <person name="Xiao L."/>
            <person name="Anderson O.D."/>
            <person name="Ouyang S."/>
            <person name="Liang Y."/>
            <person name="Zimin A.V."/>
            <person name="Pertea G."/>
            <person name="Qi P."/>
            <person name="Bennetzen J.L."/>
            <person name="Dai X."/>
            <person name="Dawson M.W."/>
            <person name="Muller H.G."/>
            <person name="Kugler K."/>
            <person name="Rivarola-Duarte L."/>
            <person name="Spannagl M."/>
            <person name="Mayer K.F.X."/>
            <person name="Lu F.H."/>
            <person name="Bevan M.W."/>
            <person name="Leroy P."/>
            <person name="Li P."/>
            <person name="You F.M."/>
            <person name="Sun Q."/>
            <person name="Liu Z."/>
            <person name="Lyons E."/>
            <person name="Wicker T."/>
            <person name="Salzberg S.L."/>
            <person name="Devos K.M."/>
            <person name="Dvorak J."/>
        </authorList>
    </citation>
    <scope>NUCLEOTIDE SEQUENCE [LARGE SCALE GENOMIC DNA]</scope>
    <source>
        <strain evidence="4">cv. AL8/78</strain>
    </source>
</reference>
<evidence type="ECO:0000256" key="3">
    <source>
        <dbReference type="ARBA" id="ARBA00023274"/>
    </source>
</evidence>
<evidence type="ECO:0000313" key="4">
    <source>
        <dbReference type="EnsemblPlants" id="AET6Gv20275400.1"/>
    </source>
</evidence>
<reference evidence="4" key="4">
    <citation type="submission" date="2019-03" db="UniProtKB">
        <authorList>
            <consortium name="EnsemblPlants"/>
        </authorList>
    </citation>
    <scope>IDENTIFICATION</scope>
</reference>
<proteinExistence type="inferred from homology"/>
<sequence>KHHRQQQQSERLRCTNLARIHQPWPWRPRASAAHWASSPRAVVACPSATDGYDAVQVGYHGVREDKLTRPELGHLGKASAPPLRHLQEFRLVAVDAFDPGQALEFNELFKEGDLVDVSAKSIGKGFQGERCFDPNSVSCQRLNHPVYQRLKLPT</sequence>
<dbReference type="Proteomes" id="UP000015105">
    <property type="component" value="Chromosome 6D"/>
</dbReference>
<dbReference type="GO" id="GO:0003735">
    <property type="term" value="F:structural constituent of ribosome"/>
    <property type="evidence" value="ECO:0007669"/>
    <property type="project" value="InterPro"/>
</dbReference>
<keyword evidence="3" id="KW-0687">Ribonucleoprotein</keyword>
<dbReference type="InterPro" id="IPR009000">
    <property type="entry name" value="Transl_B-barrel_sf"/>
</dbReference>
<dbReference type="SUPFAM" id="SSF50447">
    <property type="entry name" value="Translation proteins"/>
    <property type="match status" value="1"/>
</dbReference>
<keyword evidence="5" id="KW-1185">Reference proteome</keyword>
<accession>A0A453N8P8</accession>
<dbReference type="EnsemblPlants" id="AET6Gv20275400.1">
    <property type="protein sequence ID" value="AET6Gv20275400.1"/>
    <property type="gene ID" value="AET6Gv20275400"/>
</dbReference>
<comment type="similarity">
    <text evidence="1">Belongs to the universal ribosomal protein uL3 family.</text>
</comment>
<dbReference type="Gramene" id="AET6Gv20275400.1">
    <property type="protein sequence ID" value="AET6Gv20275400.1"/>
    <property type="gene ID" value="AET6Gv20275400"/>
</dbReference>
<protein>
    <submittedName>
        <fullName evidence="4">Uncharacterized protein</fullName>
    </submittedName>
</protein>
<dbReference type="Gene3D" id="3.30.160.810">
    <property type="match status" value="1"/>
</dbReference>
<dbReference type="GO" id="GO:0005840">
    <property type="term" value="C:ribosome"/>
    <property type="evidence" value="ECO:0007669"/>
    <property type="project" value="UniProtKB-KW"/>
</dbReference>
<evidence type="ECO:0000256" key="1">
    <source>
        <dbReference type="ARBA" id="ARBA00006540"/>
    </source>
</evidence>
<dbReference type="FunFam" id="3.30.160.810:FF:000001">
    <property type="entry name" value="50S ribosomal protein L3"/>
    <property type="match status" value="1"/>
</dbReference>
<dbReference type="InterPro" id="IPR019927">
    <property type="entry name" value="Ribosomal_uL3_bac/org-type"/>
</dbReference>
<reference evidence="5" key="1">
    <citation type="journal article" date="2014" name="Science">
        <title>Ancient hybridizations among the ancestral genomes of bread wheat.</title>
        <authorList>
            <consortium name="International Wheat Genome Sequencing Consortium,"/>
            <person name="Marcussen T."/>
            <person name="Sandve S.R."/>
            <person name="Heier L."/>
            <person name="Spannagl M."/>
            <person name="Pfeifer M."/>
            <person name="Jakobsen K.S."/>
            <person name="Wulff B.B."/>
            <person name="Steuernagel B."/>
            <person name="Mayer K.F."/>
            <person name="Olsen O.A."/>
        </authorList>
    </citation>
    <scope>NUCLEOTIDE SEQUENCE [LARGE SCALE GENOMIC DNA]</scope>
    <source>
        <strain evidence="5">cv. AL8/78</strain>
    </source>
</reference>
<dbReference type="PANTHER" id="PTHR11229:SF16">
    <property type="entry name" value="LARGE RIBOSOMAL SUBUNIT PROTEIN UL3C"/>
    <property type="match status" value="1"/>
</dbReference>
<evidence type="ECO:0000256" key="2">
    <source>
        <dbReference type="ARBA" id="ARBA00022980"/>
    </source>
</evidence>
<reference evidence="4" key="5">
    <citation type="journal article" date="2021" name="G3 (Bethesda)">
        <title>Aegilops tauschii genome assembly Aet v5.0 features greater sequence contiguity and improved annotation.</title>
        <authorList>
            <person name="Wang L."/>
            <person name="Zhu T."/>
            <person name="Rodriguez J.C."/>
            <person name="Deal K.R."/>
            <person name="Dubcovsky J."/>
            <person name="McGuire P.E."/>
            <person name="Lux T."/>
            <person name="Spannagl M."/>
            <person name="Mayer K.F.X."/>
            <person name="Baldrich P."/>
            <person name="Meyers B.C."/>
            <person name="Huo N."/>
            <person name="Gu Y.Q."/>
            <person name="Zhou H."/>
            <person name="Devos K.M."/>
            <person name="Bennetzen J.L."/>
            <person name="Unver T."/>
            <person name="Budak H."/>
            <person name="Gulick P.J."/>
            <person name="Galiba G."/>
            <person name="Kalapos B."/>
            <person name="Nelson D.R."/>
            <person name="Li P."/>
            <person name="You F.M."/>
            <person name="Luo M.C."/>
            <person name="Dvorak J."/>
        </authorList>
    </citation>
    <scope>NUCLEOTIDE SEQUENCE [LARGE SCALE GENOMIC DNA]</scope>
    <source>
        <strain evidence="4">cv. AL8/78</strain>
    </source>
</reference>
<name>A0A453N8P8_AEGTS</name>
<dbReference type="PANTHER" id="PTHR11229">
    <property type="entry name" value="50S RIBOSOMAL PROTEIN L3"/>
    <property type="match status" value="1"/>
</dbReference>
<dbReference type="AlphaFoldDB" id="A0A453N8P8"/>
<keyword evidence="2" id="KW-0689">Ribosomal protein</keyword>
<evidence type="ECO:0000313" key="5">
    <source>
        <dbReference type="Proteomes" id="UP000015105"/>
    </source>
</evidence>
<reference evidence="5" key="2">
    <citation type="journal article" date="2017" name="Nat. Plants">
        <title>The Aegilops tauschii genome reveals multiple impacts of transposons.</title>
        <authorList>
            <person name="Zhao G."/>
            <person name="Zou C."/>
            <person name="Li K."/>
            <person name="Wang K."/>
            <person name="Li T."/>
            <person name="Gao L."/>
            <person name="Zhang X."/>
            <person name="Wang H."/>
            <person name="Yang Z."/>
            <person name="Liu X."/>
            <person name="Jiang W."/>
            <person name="Mao L."/>
            <person name="Kong X."/>
            <person name="Jiao Y."/>
            <person name="Jia J."/>
        </authorList>
    </citation>
    <scope>NUCLEOTIDE SEQUENCE [LARGE SCALE GENOMIC DNA]</scope>
    <source>
        <strain evidence="5">cv. AL8/78</strain>
    </source>
</reference>
<dbReference type="GO" id="GO:0006412">
    <property type="term" value="P:translation"/>
    <property type="evidence" value="ECO:0007669"/>
    <property type="project" value="InterPro"/>
</dbReference>
<dbReference type="GO" id="GO:0009941">
    <property type="term" value="C:chloroplast envelope"/>
    <property type="evidence" value="ECO:0007669"/>
    <property type="project" value="TreeGrafter"/>
</dbReference>
<dbReference type="GO" id="GO:1990904">
    <property type="term" value="C:ribonucleoprotein complex"/>
    <property type="evidence" value="ECO:0007669"/>
    <property type="project" value="UniProtKB-KW"/>
</dbReference>